<dbReference type="STRING" id="1123402.SAMN02583745_01113"/>
<dbReference type="RefSeq" id="WP_093318455.1">
    <property type="nucleotide sequence ID" value="NZ_FOHV01000007.1"/>
</dbReference>
<reference evidence="1" key="1">
    <citation type="submission" date="2016-10" db="EMBL/GenBank/DDBJ databases">
        <authorList>
            <person name="de Groot N.N."/>
        </authorList>
    </citation>
    <scope>NUCLEOTIDE SEQUENCE [LARGE SCALE GENOMIC DNA]</scope>
    <source>
        <strain evidence="1">DSM 18579</strain>
    </source>
</reference>
<sequence>MTLYRFETIDSDLSIDAKHSLRAISSRAEITRNLFSVWYDYSDLKANPAKVMLDFFDIGFRYSEWGSPSIYVRVPVGVIPEVFLSSDMKWLDSMSKNDSYQLLEFYLDSEESGDYYSYDDDEIDGIMASIKELRDQILKGDYRLFYLLWLDEYQEGNLGKLPLIAYDFEKLNAPLESIIDVFKLSYIPIKALQLLLQNEESHPSSITLKTQSDVKSWLNSLSEFDKNKILTQLFEKGSLTKYEALNLIEPIAKRKDTPKFEKWLMLDMLEPYLNEAAENIEKAHQAEELARQIEEMKAHIEYLNQLYANRAKLWLDMDFEASKGSGAGYNKAAEIYKKLKEAYKHCDKLEVFKQKQDDFMAKHGARKMLIKRIEEVFSLLE</sequence>
<protein>
    <submittedName>
        <fullName evidence="1">Uncharacterized protein</fullName>
    </submittedName>
</protein>
<accession>A0A1I0B3Y6</accession>
<dbReference type="AlphaFoldDB" id="A0A1I0B3Y6"/>
<keyword evidence="2" id="KW-1185">Reference proteome</keyword>
<dbReference type="OrthoDB" id="9066681at2"/>
<dbReference type="Proteomes" id="UP000242642">
    <property type="component" value="Unassembled WGS sequence"/>
</dbReference>
<dbReference type="EMBL" id="FOHV01000007">
    <property type="protein sequence ID" value="SET00821.1"/>
    <property type="molecule type" value="Genomic_DNA"/>
</dbReference>
<evidence type="ECO:0000313" key="1">
    <source>
        <dbReference type="EMBL" id="SET00821.1"/>
    </source>
</evidence>
<organism evidence="1 2">
    <name type="scientific">Thorsellia anophelis DSM 18579</name>
    <dbReference type="NCBI Taxonomy" id="1123402"/>
    <lineage>
        <taxon>Bacteria</taxon>
        <taxon>Pseudomonadati</taxon>
        <taxon>Pseudomonadota</taxon>
        <taxon>Gammaproteobacteria</taxon>
        <taxon>Enterobacterales</taxon>
        <taxon>Thorselliaceae</taxon>
        <taxon>Thorsellia</taxon>
    </lineage>
</organism>
<proteinExistence type="predicted"/>
<evidence type="ECO:0000313" key="2">
    <source>
        <dbReference type="Proteomes" id="UP000242642"/>
    </source>
</evidence>
<gene>
    <name evidence="1" type="ORF">SAMN02583745_01113</name>
</gene>
<name>A0A1I0B3Y6_9GAMM</name>